<accession>A0AAW8CEI6</accession>
<proteinExistence type="predicted"/>
<dbReference type="EMBL" id="JASAYJ010000001">
    <property type="protein sequence ID" value="MDP8186237.1"/>
    <property type="molecule type" value="Genomic_DNA"/>
</dbReference>
<dbReference type="AlphaFoldDB" id="A0AAW8CEI6"/>
<protein>
    <recommendedName>
        <fullName evidence="3">Protein NO VEIN C-terminal domain-containing protein</fullName>
    </recommendedName>
</protein>
<sequence length="265" mass="31243">MKKEKAIELLQKQINLIDGIKQKQRFSQEYKKWYRDTEIIIEKIFGDNTRHLKDFDKISYSLCAFTTSTPDYKFDQAFINGMESARSILTSMQDELIEFGDLEKDNLIDENPLIKIKKICNRFHLITNQLRARYDNRDTLDVEDEDEYDVQDLLHAILKLEFDDIRPEEWCPSYAGKASRVDFLLKKEEIIIEVKKTRKGLTHKEVGDQLLIDIQRYQQHPNCKYLICFVYDPEGRIRNPKGIENDLTKLDNGMQIITIITPKGT</sequence>
<comment type="caution">
    <text evidence="1">The sequence shown here is derived from an EMBL/GenBank/DDBJ whole genome shotgun (WGS) entry which is preliminary data.</text>
</comment>
<dbReference type="Pfam" id="PF18742">
    <property type="entry name" value="DpnII-MboI"/>
    <property type="match status" value="1"/>
</dbReference>
<evidence type="ECO:0000313" key="1">
    <source>
        <dbReference type="EMBL" id="MDP8186237.1"/>
    </source>
</evidence>
<reference evidence="1" key="1">
    <citation type="journal article" date="2023" name="Front. Microbiol.">
        <title>Phylogeography and host specificity of Pasteurellaceae pathogenic to sea-farmed fish in the north-east Atlantic.</title>
        <authorList>
            <person name="Gulla S."/>
            <person name="Colquhoun D.J."/>
            <person name="Olsen A.B."/>
            <person name="Spilsberg B."/>
            <person name="Lagesen K."/>
            <person name="Aakesson C.P."/>
            <person name="Strom S."/>
            <person name="Manji F."/>
            <person name="Birkbeck T.H."/>
            <person name="Nilsen H.K."/>
        </authorList>
    </citation>
    <scope>NUCLEOTIDE SEQUENCE</scope>
    <source>
        <strain evidence="1">VIB1234</strain>
    </source>
</reference>
<dbReference type="Proteomes" id="UP001230466">
    <property type="component" value="Unassembled WGS sequence"/>
</dbReference>
<dbReference type="RefSeq" id="WP_211596900.1">
    <property type="nucleotide sequence ID" value="NZ_JAGRQI010000001.1"/>
</dbReference>
<name>A0AAW8CEI6_9PAST</name>
<evidence type="ECO:0000313" key="2">
    <source>
        <dbReference type="Proteomes" id="UP001230466"/>
    </source>
</evidence>
<evidence type="ECO:0008006" key="3">
    <source>
        <dbReference type="Google" id="ProtNLM"/>
    </source>
</evidence>
<organism evidence="1 2">
    <name type="scientific">Pasteurella atlantica</name>
    <dbReference type="NCBI Taxonomy" id="2827233"/>
    <lineage>
        <taxon>Bacteria</taxon>
        <taxon>Pseudomonadati</taxon>
        <taxon>Pseudomonadota</taxon>
        <taxon>Gammaproteobacteria</taxon>
        <taxon>Pasteurellales</taxon>
        <taxon>Pasteurellaceae</taxon>
        <taxon>Pasteurella</taxon>
    </lineage>
</organism>
<gene>
    <name evidence="1" type="ORF">QJU78_00365</name>
</gene>